<dbReference type="AlphaFoldDB" id="A0A0B2Q146"/>
<evidence type="ECO:0000256" key="5">
    <source>
        <dbReference type="PROSITE-ProRule" id="PRU01191"/>
    </source>
</evidence>
<dbReference type="Proteomes" id="UP000053555">
    <property type="component" value="Unassembled WGS sequence"/>
</dbReference>
<proteinExistence type="inferred from homology"/>
<gene>
    <name evidence="6" type="ORF">glysoja_034014</name>
</gene>
<dbReference type="GO" id="GO:0005634">
    <property type="term" value="C:nucleus"/>
    <property type="evidence" value="ECO:0007669"/>
    <property type="project" value="UniProtKB-SubCell"/>
</dbReference>
<feature type="short sequence motif" description="VHIID" evidence="5">
    <location>
        <begin position="73"/>
        <end position="77"/>
    </location>
</feature>
<dbReference type="EMBL" id="KN662351">
    <property type="protein sequence ID" value="KHN13704.1"/>
    <property type="molecule type" value="Genomic_DNA"/>
</dbReference>
<comment type="caution">
    <text evidence="5">Lacks conserved residue(s) required for the propagation of feature annotation.</text>
</comment>
<comment type="similarity">
    <text evidence="5">Belongs to the GRAS family.</text>
</comment>
<evidence type="ECO:0000256" key="3">
    <source>
        <dbReference type="ARBA" id="ARBA00023163"/>
    </source>
</evidence>
<sequence length="84" mass="9159">MDTDMNGEDRGKYLTHTLNTCAKFIESGSFMSTDIGLDYIAHIASLYGDAMQRTAYVITSHAIAEAMEAEEVIHIIDLDASDAA</sequence>
<dbReference type="InterPro" id="IPR005202">
    <property type="entry name" value="TF_GRAS"/>
</dbReference>
<evidence type="ECO:0000256" key="4">
    <source>
        <dbReference type="ARBA" id="ARBA00023242"/>
    </source>
</evidence>
<organism evidence="6">
    <name type="scientific">Glycine soja</name>
    <name type="common">Wild soybean</name>
    <dbReference type="NCBI Taxonomy" id="3848"/>
    <lineage>
        <taxon>Eukaryota</taxon>
        <taxon>Viridiplantae</taxon>
        <taxon>Streptophyta</taxon>
        <taxon>Embryophyta</taxon>
        <taxon>Tracheophyta</taxon>
        <taxon>Spermatophyta</taxon>
        <taxon>Magnoliopsida</taxon>
        <taxon>eudicotyledons</taxon>
        <taxon>Gunneridae</taxon>
        <taxon>Pentapetalae</taxon>
        <taxon>rosids</taxon>
        <taxon>fabids</taxon>
        <taxon>Fabales</taxon>
        <taxon>Fabaceae</taxon>
        <taxon>Papilionoideae</taxon>
        <taxon>50 kb inversion clade</taxon>
        <taxon>NPAAA clade</taxon>
        <taxon>indigoferoid/millettioid clade</taxon>
        <taxon>Phaseoleae</taxon>
        <taxon>Glycine</taxon>
        <taxon>Glycine subgen. Soja</taxon>
    </lineage>
</organism>
<name>A0A0B2Q146_GLYSO</name>
<evidence type="ECO:0000313" key="6">
    <source>
        <dbReference type="EMBL" id="KHN13704.1"/>
    </source>
</evidence>
<dbReference type="PROSITE" id="PS50985">
    <property type="entry name" value="GRAS"/>
    <property type="match status" value="1"/>
</dbReference>
<evidence type="ECO:0000256" key="1">
    <source>
        <dbReference type="ARBA" id="ARBA00004123"/>
    </source>
</evidence>
<comment type="subcellular location">
    <subcellularLocation>
        <location evidence="1">Nucleus</location>
    </subcellularLocation>
</comment>
<keyword evidence="4" id="KW-0539">Nucleus</keyword>
<accession>A0A0B2Q146</accession>
<keyword evidence="3" id="KW-0804">Transcription</keyword>
<keyword evidence="2" id="KW-0805">Transcription regulation</keyword>
<evidence type="ECO:0000256" key="2">
    <source>
        <dbReference type="ARBA" id="ARBA00023015"/>
    </source>
</evidence>
<protein>
    <submittedName>
        <fullName evidence="6">Scarecrow-like protein 3</fullName>
    </submittedName>
</protein>
<reference evidence="6" key="1">
    <citation type="submission" date="2014-07" db="EMBL/GenBank/DDBJ databases">
        <title>Identification of a novel salt tolerance gene in wild soybean by whole-genome sequencing.</title>
        <authorList>
            <person name="Lam H.-M."/>
            <person name="Qi X."/>
            <person name="Li M.-W."/>
            <person name="Liu X."/>
            <person name="Xie M."/>
            <person name="Ni M."/>
            <person name="Xu X."/>
        </authorList>
    </citation>
    <scope>NUCLEOTIDE SEQUENCE [LARGE SCALE GENOMIC DNA]</scope>
    <source>
        <tissue evidence="6">Root</tissue>
    </source>
</reference>